<dbReference type="EMBL" id="BAAAFE010000007">
    <property type="protein sequence ID" value="GAA0864674.1"/>
    <property type="molecule type" value="Genomic_DNA"/>
</dbReference>
<accession>A0ABN1M638</accession>
<evidence type="ECO:0000313" key="3">
    <source>
        <dbReference type="EMBL" id="GAA0864674.1"/>
    </source>
</evidence>
<dbReference type="Proteomes" id="UP001500738">
    <property type="component" value="Unassembled WGS sequence"/>
</dbReference>
<evidence type="ECO:0008006" key="5">
    <source>
        <dbReference type="Google" id="ProtNLM"/>
    </source>
</evidence>
<feature type="compositionally biased region" description="Low complexity" evidence="1">
    <location>
        <begin position="292"/>
        <end position="307"/>
    </location>
</feature>
<dbReference type="PROSITE" id="PS51257">
    <property type="entry name" value="PROKAR_LIPOPROTEIN"/>
    <property type="match status" value="1"/>
</dbReference>
<keyword evidence="4" id="KW-1185">Reference proteome</keyword>
<proteinExistence type="predicted"/>
<feature type="compositionally biased region" description="Basic and acidic residues" evidence="1">
    <location>
        <begin position="308"/>
        <end position="321"/>
    </location>
</feature>
<feature type="region of interest" description="Disordered" evidence="1">
    <location>
        <begin position="127"/>
        <end position="321"/>
    </location>
</feature>
<sequence>MAKAFRPSLAVTLGALATTALGGCYYGDVYGSSYASGGDCASRYGADYYDYDGYAYDDGYGYDCYDASDYGGGFAQIGFGGGWYDNYYYPGYGLWLFDIHRNRYPLRGQYLNYWGGRRAWWKHHGGHGDGNWNRPGRGDGDGRPGRPGGWNGQPGHGDGNGDGRPGRPGGWTGHPGGDGQRGTRPGGGSGGQGGNPPTTTNPVRPGGGPSAVHPRPSRGEGGGYVRPRPAPPVAQGEATTDRPAGAQRPVRTWAPPQGGGTPRGPEAVRPRPAPSTDRPAAVRPPAAPPSAAPRYTPPAQRQAPAPERSQRFERSITPDKD</sequence>
<protein>
    <recommendedName>
        <fullName evidence="5">Translation initiation factor IF-2</fullName>
    </recommendedName>
</protein>
<dbReference type="RefSeq" id="WP_215349456.1">
    <property type="nucleotide sequence ID" value="NZ_BAAAFE010000007.1"/>
</dbReference>
<feature type="compositionally biased region" description="Low complexity" evidence="1">
    <location>
        <begin position="195"/>
        <end position="204"/>
    </location>
</feature>
<feature type="compositionally biased region" description="Gly residues" evidence="1">
    <location>
        <begin position="145"/>
        <end position="158"/>
    </location>
</feature>
<evidence type="ECO:0000256" key="1">
    <source>
        <dbReference type="SAM" id="MobiDB-lite"/>
    </source>
</evidence>
<comment type="caution">
    <text evidence="3">The sequence shown here is derived from an EMBL/GenBank/DDBJ whole genome shotgun (WGS) entry which is preliminary data.</text>
</comment>
<feature type="compositionally biased region" description="Gly residues" evidence="1">
    <location>
        <begin position="166"/>
        <end position="194"/>
    </location>
</feature>
<organism evidence="3 4">
    <name type="scientific">Sphingopyxis soli</name>
    <dbReference type="NCBI Taxonomy" id="592051"/>
    <lineage>
        <taxon>Bacteria</taxon>
        <taxon>Pseudomonadati</taxon>
        <taxon>Pseudomonadota</taxon>
        <taxon>Alphaproteobacteria</taxon>
        <taxon>Sphingomonadales</taxon>
        <taxon>Sphingomonadaceae</taxon>
        <taxon>Sphingopyxis</taxon>
    </lineage>
</organism>
<name>A0ABN1M638_9SPHN</name>
<keyword evidence="2" id="KW-0732">Signal</keyword>
<reference evidence="3 4" key="1">
    <citation type="journal article" date="2019" name="Int. J. Syst. Evol. Microbiol.">
        <title>The Global Catalogue of Microorganisms (GCM) 10K type strain sequencing project: providing services to taxonomists for standard genome sequencing and annotation.</title>
        <authorList>
            <consortium name="The Broad Institute Genomics Platform"/>
            <consortium name="The Broad Institute Genome Sequencing Center for Infectious Disease"/>
            <person name="Wu L."/>
            <person name="Ma J."/>
        </authorList>
    </citation>
    <scope>NUCLEOTIDE SEQUENCE [LARGE SCALE GENOMIC DNA]</scope>
    <source>
        <strain evidence="3 4">JCM 15910</strain>
    </source>
</reference>
<evidence type="ECO:0000256" key="2">
    <source>
        <dbReference type="SAM" id="SignalP"/>
    </source>
</evidence>
<feature type="signal peptide" evidence="2">
    <location>
        <begin position="1"/>
        <end position="22"/>
    </location>
</feature>
<evidence type="ECO:0000313" key="4">
    <source>
        <dbReference type="Proteomes" id="UP001500738"/>
    </source>
</evidence>
<gene>
    <name evidence="3" type="ORF">GCM10009115_20150</name>
</gene>
<feature type="chain" id="PRO_5045042224" description="Translation initiation factor IF-2" evidence="2">
    <location>
        <begin position="23"/>
        <end position="321"/>
    </location>
</feature>